<accession>A0A512RDK0</accession>
<dbReference type="PIRSF" id="PIRSF035170">
    <property type="entry name" value="HD_phosphohydro"/>
    <property type="match status" value="1"/>
</dbReference>
<protein>
    <recommendedName>
        <fullName evidence="3">Metal-dependent HD superfamily phosphohydrolase</fullName>
    </recommendedName>
</protein>
<dbReference type="SUPFAM" id="SSF109604">
    <property type="entry name" value="HD-domain/PDEase-like"/>
    <property type="match status" value="1"/>
</dbReference>
<dbReference type="PANTHER" id="PTHR21174">
    <property type="match status" value="1"/>
</dbReference>
<evidence type="ECO:0008006" key="3">
    <source>
        <dbReference type="Google" id="ProtNLM"/>
    </source>
</evidence>
<sequence>MQINEIREYWLLLNSRHGSAGPLATDTVNRILAQYGAEDRYYHNTRHLTDLICLQQQYAPFIVDNDSLLFAIYFHDLVCKASQHDNEEKSAQEALRFLKKIGYPEEKQQKVYAFIMATKGHQNPLADPDLDYFLDFDLHILGASPSLYDAYTKQVRKEYSRYPSFFYKKGRKRVLQHFLGQTCIYHTAAFREKYEKRARENMERELEGL</sequence>
<dbReference type="Gene3D" id="1.10.472.50">
    <property type="entry name" value="HD-domain/PDEase-like"/>
    <property type="match status" value="1"/>
</dbReference>
<dbReference type="OrthoDB" id="9808993at2"/>
<organism evidence="1 2">
    <name type="scientific">Chitinophaga cymbidii</name>
    <dbReference type="NCBI Taxonomy" id="1096750"/>
    <lineage>
        <taxon>Bacteria</taxon>
        <taxon>Pseudomonadati</taxon>
        <taxon>Bacteroidota</taxon>
        <taxon>Chitinophagia</taxon>
        <taxon>Chitinophagales</taxon>
        <taxon>Chitinophagaceae</taxon>
        <taxon>Chitinophaga</taxon>
    </lineage>
</organism>
<gene>
    <name evidence="1" type="ORF">CCY01nite_00270</name>
</gene>
<comment type="caution">
    <text evidence="1">The sequence shown here is derived from an EMBL/GenBank/DDBJ whole genome shotgun (WGS) entry which is preliminary data.</text>
</comment>
<dbReference type="InterPro" id="IPR009218">
    <property type="entry name" value="HD_phosphohydro"/>
</dbReference>
<keyword evidence="2" id="KW-1185">Reference proteome</keyword>
<dbReference type="EMBL" id="BKAU01000001">
    <property type="protein sequence ID" value="GEP93767.1"/>
    <property type="molecule type" value="Genomic_DNA"/>
</dbReference>
<evidence type="ECO:0000313" key="2">
    <source>
        <dbReference type="Proteomes" id="UP000321436"/>
    </source>
</evidence>
<evidence type="ECO:0000313" key="1">
    <source>
        <dbReference type="EMBL" id="GEP93767.1"/>
    </source>
</evidence>
<dbReference type="RefSeq" id="WP_146857279.1">
    <property type="nucleotide sequence ID" value="NZ_BKAU01000001.1"/>
</dbReference>
<dbReference type="Proteomes" id="UP000321436">
    <property type="component" value="Unassembled WGS sequence"/>
</dbReference>
<dbReference type="AlphaFoldDB" id="A0A512RDK0"/>
<dbReference type="PANTHER" id="PTHR21174:SF0">
    <property type="entry name" value="HD PHOSPHOHYDROLASE FAMILY PROTEIN-RELATED"/>
    <property type="match status" value="1"/>
</dbReference>
<reference evidence="1 2" key="1">
    <citation type="submission" date="2019-07" db="EMBL/GenBank/DDBJ databases">
        <title>Whole genome shotgun sequence of Chitinophaga cymbidii NBRC 109752.</title>
        <authorList>
            <person name="Hosoyama A."/>
            <person name="Uohara A."/>
            <person name="Ohji S."/>
            <person name="Ichikawa N."/>
        </authorList>
    </citation>
    <scope>NUCLEOTIDE SEQUENCE [LARGE SCALE GENOMIC DNA]</scope>
    <source>
        <strain evidence="1 2">NBRC 109752</strain>
    </source>
</reference>
<name>A0A512RDK0_9BACT</name>
<proteinExistence type="predicted"/>